<protein>
    <submittedName>
        <fullName evidence="5">Uncharacterized protein</fullName>
    </submittedName>
</protein>
<comment type="caution">
    <text evidence="5">The sequence shown here is derived from an EMBL/GenBank/DDBJ whole genome shotgun (WGS) entry which is preliminary data.</text>
</comment>
<dbReference type="Gene3D" id="1.10.1130.10">
    <property type="entry name" value="Flavocytochrome C3, Chain A"/>
    <property type="match status" value="1"/>
</dbReference>
<dbReference type="AlphaFoldDB" id="A0A395LY01"/>
<dbReference type="PANTHER" id="PTHR35038:SF8">
    <property type="entry name" value="C-TYPE POLYHEME CYTOCHROME OMCC"/>
    <property type="match status" value="1"/>
</dbReference>
<accession>A0A395LY01</accession>
<dbReference type="Pfam" id="PF09699">
    <property type="entry name" value="Paired_CXXCH_1"/>
    <property type="match status" value="1"/>
</dbReference>
<evidence type="ECO:0000259" key="4">
    <source>
        <dbReference type="Pfam" id="PF13435"/>
    </source>
</evidence>
<gene>
    <name evidence="5" type="ORF">D0433_10860</name>
</gene>
<feature type="domain" description="Doubled CXXCH motif" evidence="3">
    <location>
        <begin position="173"/>
        <end position="212"/>
    </location>
</feature>
<feature type="domain" description="Cytochrome c-552/4" evidence="4">
    <location>
        <begin position="33"/>
        <end position="85"/>
    </location>
</feature>
<evidence type="ECO:0000313" key="5">
    <source>
        <dbReference type="EMBL" id="RFM23426.1"/>
    </source>
</evidence>
<organism evidence="5 6">
    <name type="scientific">Candidatus Thermochlorobacter aerophilus</name>
    <dbReference type="NCBI Taxonomy" id="1868324"/>
    <lineage>
        <taxon>Bacteria</taxon>
        <taxon>Pseudomonadati</taxon>
        <taxon>Chlorobiota</taxon>
        <taxon>Chlorobiia</taxon>
        <taxon>Chlorobiales</taxon>
        <taxon>Candidatus Thermochlorobacteriaceae</taxon>
        <taxon>Candidatus Thermochlorobacter</taxon>
    </lineage>
</organism>
<feature type="transmembrane region" description="Helical" evidence="2">
    <location>
        <begin position="567"/>
        <end position="587"/>
    </location>
</feature>
<keyword evidence="1" id="KW-0732">Signal</keyword>
<dbReference type="GO" id="GO:0016491">
    <property type="term" value="F:oxidoreductase activity"/>
    <property type="evidence" value="ECO:0007669"/>
    <property type="project" value="TreeGrafter"/>
</dbReference>
<dbReference type="SUPFAM" id="SSF48695">
    <property type="entry name" value="Multiheme cytochromes"/>
    <property type="match status" value="2"/>
</dbReference>
<evidence type="ECO:0000313" key="6">
    <source>
        <dbReference type="Proteomes" id="UP000266389"/>
    </source>
</evidence>
<dbReference type="Proteomes" id="UP000266389">
    <property type="component" value="Unassembled WGS sequence"/>
</dbReference>
<keyword evidence="2" id="KW-0472">Membrane</keyword>
<sequence length="599" mass="65120">MRHLHAKVLILATVCFAAVLSYGFLFSDATLTSKSDAVSEAEVPKDESGCFSCHSQLLGKAGIGAEIWERDTHHRAGVSCVGCHGGNPSKDITMANFQLAHQDIKDAKGKVITPFIARGDAKKQMEWCGSCHESAEKMQTYKLSKPVEKLDLNINAVYAASSHGVAALKEGNAASASCVSCHGAHGAMTADNPLSLTYPKNIANMCGTCHASETYMAASLEKKGKSFENHIEAYMESVHAKAMYVKNDLTSPTCNDCHGKHGNHPEDVADVTHACNSCHASIASAYAEGPHASAYLAAGNNGCISCHGSPNGHRIANWGHEKVGVQEGAQCLNCHNANVPEAPAYKVALDELMAQFNATRLLAGELKTAADSVRYARSRGLYTRAKYFAAPLKSLEDSLQIAWKFFEIDRYNIALDTREDSLNARKLVPVLLSFVKDEAKLSELKTADDSLALAIEVADYANSYRKYQANLRAMGSATKLHAYLTDFERTYKEAREFFEAREKEAIPVSEELAYLEELKRQADAAGGNHHVVRAALFEAKMAEGFVVKDSVKALVHKTEQLVATRNTVLRVTLILTGLLIVGLGLVVSRINNENRERGR</sequence>
<keyword evidence="2" id="KW-0812">Transmembrane</keyword>
<name>A0A395LY01_9BACT</name>
<dbReference type="Pfam" id="PF13435">
    <property type="entry name" value="Cytochrome_C554"/>
    <property type="match status" value="1"/>
</dbReference>
<dbReference type="InterPro" id="IPR023155">
    <property type="entry name" value="Cyt_c-552/4"/>
</dbReference>
<dbReference type="EMBL" id="PHFL01000065">
    <property type="protein sequence ID" value="RFM23426.1"/>
    <property type="molecule type" value="Genomic_DNA"/>
</dbReference>
<dbReference type="InterPro" id="IPR010177">
    <property type="entry name" value="Paired_CXXCH_1"/>
</dbReference>
<dbReference type="PANTHER" id="PTHR35038">
    <property type="entry name" value="DISSIMILATORY SULFITE REDUCTASE SIRA"/>
    <property type="match status" value="1"/>
</dbReference>
<keyword evidence="2" id="KW-1133">Transmembrane helix</keyword>
<proteinExistence type="predicted"/>
<evidence type="ECO:0000256" key="2">
    <source>
        <dbReference type="SAM" id="Phobius"/>
    </source>
</evidence>
<dbReference type="InterPro" id="IPR051829">
    <property type="entry name" value="Multiheme_Cytochr_ET"/>
</dbReference>
<evidence type="ECO:0000256" key="1">
    <source>
        <dbReference type="ARBA" id="ARBA00022729"/>
    </source>
</evidence>
<dbReference type="InterPro" id="IPR036280">
    <property type="entry name" value="Multihaem_cyt_sf"/>
</dbReference>
<reference evidence="5 6" key="1">
    <citation type="journal article" date="2011" name="ISME J.">
        <title>Community ecology of hot spring cyanobacterial mats: predominant populations and their functional potential.</title>
        <authorList>
            <person name="Klatt C.G."/>
            <person name="Wood J.M."/>
            <person name="Rusch D.B."/>
            <person name="Bateson M.M."/>
            <person name="Hamamura N."/>
            <person name="Heidelberg J.F."/>
            <person name="Grossman A.R."/>
            <person name="Bhaya D."/>
            <person name="Cohan F.M."/>
            <person name="Kuhl M."/>
            <person name="Bryant D.A."/>
            <person name="Ward D.M."/>
        </authorList>
    </citation>
    <scope>NUCLEOTIDE SEQUENCE [LARGE SCALE GENOMIC DNA]</scope>
    <source>
        <strain evidence="5">OS</strain>
    </source>
</reference>
<evidence type="ECO:0000259" key="3">
    <source>
        <dbReference type="Pfam" id="PF09699"/>
    </source>
</evidence>